<dbReference type="AlphaFoldDB" id="A0AAV3P812"/>
<comment type="similarity">
    <text evidence="1 3">Belongs to the UDP-glycosyltransferase family.</text>
</comment>
<comment type="caution">
    <text evidence="5">The sequence shown here is derived from an EMBL/GenBank/DDBJ whole genome shotgun (WGS) entry which is preliminary data.</text>
</comment>
<dbReference type="FunFam" id="3.40.50.2000:FF:000064">
    <property type="entry name" value="Glycosyltransferase"/>
    <property type="match status" value="1"/>
</dbReference>
<sequence length="486" mass="53852">MEESGKHILVIPYPAQGHMLTLLDLTYQLAIRGLTITILVTPKNLHFLDPLLAKHSSIKPLVVPFPTCPQIPQGIENFKDLPPTGEYAIHMMMSLVKLKENILKWFKFHPSPPVAIISDMFLGWTHQLACQLSIPRYVFSPSGAMALAVIYSLWSKFPRRVNVGDDNEIVSFDQIPNCPKYPWWQISPIYRAFLENEDNEEFGIIKEGFDGNLASFGLVINTFNKLEGDYVEYLKKELGHERVWSVGPLLPPDDDVLGPITRGGSSVVMADDLCSWLDTCQDGTVLYVSFGSQLVLTNRQMEAVALGLERSGVKFIWSVKGATKGHVEGEYGTIPLGFEDRVVGRGLVVKGWVPQVLILRHRAMGAFLTHCGWNSVLESIVAGVPMLAWPMSADQFTDATLLVGQLKVAIKVCDGISGIPNCDEFASIVSKLMSLSKGGERLRAKEYSEEALKAIKQGGDSYKSLDEFAIHLSQTASPLDKHIVLE</sequence>
<evidence type="ECO:0000256" key="3">
    <source>
        <dbReference type="RuleBase" id="RU003718"/>
    </source>
</evidence>
<gene>
    <name evidence="5" type="ORF">LIER_36591</name>
</gene>
<dbReference type="PANTHER" id="PTHR48047">
    <property type="entry name" value="GLYCOSYLTRANSFERASE"/>
    <property type="match status" value="1"/>
</dbReference>
<dbReference type="SUPFAM" id="SSF53756">
    <property type="entry name" value="UDP-Glycosyltransferase/glycogen phosphorylase"/>
    <property type="match status" value="1"/>
</dbReference>
<evidence type="ECO:0000256" key="2">
    <source>
        <dbReference type="ARBA" id="ARBA00022679"/>
    </source>
</evidence>
<accession>A0AAV3P812</accession>
<evidence type="ECO:0000313" key="6">
    <source>
        <dbReference type="Proteomes" id="UP001454036"/>
    </source>
</evidence>
<dbReference type="CDD" id="cd03784">
    <property type="entry name" value="GT1_Gtf-like"/>
    <property type="match status" value="1"/>
</dbReference>
<protein>
    <recommendedName>
        <fullName evidence="4">Glycosyltransferase</fullName>
        <ecNumber evidence="4">2.4.1.-</ecNumber>
    </recommendedName>
</protein>
<dbReference type="Gene3D" id="3.40.50.2000">
    <property type="entry name" value="Glycogen Phosphorylase B"/>
    <property type="match status" value="2"/>
</dbReference>
<dbReference type="EMBL" id="BAABME010016880">
    <property type="protein sequence ID" value="GAA0147824.1"/>
    <property type="molecule type" value="Genomic_DNA"/>
</dbReference>
<dbReference type="PANTHER" id="PTHR48047:SF8">
    <property type="entry name" value="FLAVONOL 3-O-GLUCOSYLTRANSFERASE UGT89B1"/>
    <property type="match status" value="1"/>
</dbReference>
<keyword evidence="3" id="KW-0328">Glycosyltransferase</keyword>
<dbReference type="PROSITE" id="PS00375">
    <property type="entry name" value="UDPGT"/>
    <property type="match status" value="1"/>
</dbReference>
<keyword evidence="2 3" id="KW-0808">Transferase</keyword>
<evidence type="ECO:0000256" key="4">
    <source>
        <dbReference type="RuleBase" id="RU362057"/>
    </source>
</evidence>
<name>A0AAV3P812_LITER</name>
<dbReference type="InterPro" id="IPR002213">
    <property type="entry name" value="UDP_glucos_trans"/>
</dbReference>
<evidence type="ECO:0000256" key="1">
    <source>
        <dbReference type="ARBA" id="ARBA00009995"/>
    </source>
</evidence>
<dbReference type="Pfam" id="PF00201">
    <property type="entry name" value="UDPGT"/>
    <property type="match status" value="1"/>
</dbReference>
<reference evidence="5 6" key="1">
    <citation type="submission" date="2024-01" db="EMBL/GenBank/DDBJ databases">
        <title>The complete chloroplast genome sequence of Lithospermum erythrorhizon: insights into the phylogenetic relationship among Boraginaceae species and the maternal lineages of purple gromwells.</title>
        <authorList>
            <person name="Okada T."/>
            <person name="Watanabe K."/>
        </authorList>
    </citation>
    <scope>NUCLEOTIDE SEQUENCE [LARGE SCALE GENOMIC DNA]</scope>
</reference>
<organism evidence="5 6">
    <name type="scientific">Lithospermum erythrorhizon</name>
    <name type="common">Purple gromwell</name>
    <name type="synonym">Lithospermum officinale var. erythrorhizon</name>
    <dbReference type="NCBI Taxonomy" id="34254"/>
    <lineage>
        <taxon>Eukaryota</taxon>
        <taxon>Viridiplantae</taxon>
        <taxon>Streptophyta</taxon>
        <taxon>Embryophyta</taxon>
        <taxon>Tracheophyta</taxon>
        <taxon>Spermatophyta</taxon>
        <taxon>Magnoliopsida</taxon>
        <taxon>eudicotyledons</taxon>
        <taxon>Gunneridae</taxon>
        <taxon>Pentapetalae</taxon>
        <taxon>asterids</taxon>
        <taxon>lamiids</taxon>
        <taxon>Boraginales</taxon>
        <taxon>Boraginaceae</taxon>
        <taxon>Boraginoideae</taxon>
        <taxon>Lithospermeae</taxon>
        <taxon>Lithospermum</taxon>
    </lineage>
</organism>
<dbReference type="EC" id="2.4.1.-" evidence="4"/>
<keyword evidence="6" id="KW-1185">Reference proteome</keyword>
<proteinExistence type="inferred from homology"/>
<dbReference type="Proteomes" id="UP001454036">
    <property type="component" value="Unassembled WGS sequence"/>
</dbReference>
<dbReference type="InterPro" id="IPR035595">
    <property type="entry name" value="UDP_glycos_trans_CS"/>
</dbReference>
<dbReference type="GO" id="GO:0035251">
    <property type="term" value="F:UDP-glucosyltransferase activity"/>
    <property type="evidence" value="ECO:0007669"/>
    <property type="project" value="TreeGrafter"/>
</dbReference>
<evidence type="ECO:0000313" key="5">
    <source>
        <dbReference type="EMBL" id="GAA0147824.1"/>
    </source>
</evidence>